<sequence>MGSDAARVVLFHDRHSNVTERHYTGGSNAINIAQIRTGEINVSRMAENLRRSTYKALADSNFARQFVAAIIGRDFTPIGGQKHGRIGQSQEGQEQVHGSQRHREQALGLAKLT</sequence>
<reference evidence="2 3" key="1">
    <citation type="submission" date="2014-09" db="EMBL/GenBank/DDBJ databases">
        <authorList>
            <person name="Magalhaes I.L.F."/>
            <person name="Oliveira U."/>
            <person name="Santos F.R."/>
            <person name="Vidigal T.H.D.A."/>
            <person name="Brescovit A.D."/>
            <person name="Santos A.J."/>
        </authorList>
    </citation>
    <scope>NUCLEOTIDE SEQUENCE [LARGE SCALE GENOMIC DNA]</scope>
</reference>
<name>A0A0P1BN88_9BASI</name>
<evidence type="ECO:0000256" key="1">
    <source>
        <dbReference type="SAM" id="MobiDB-lite"/>
    </source>
</evidence>
<feature type="region of interest" description="Disordered" evidence="1">
    <location>
        <begin position="80"/>
        <end position="113"/>
    </location>
</feature>
<proteinExistence type="predicted"/>
<feature type="compositionally biased region" description="Polar residues" evidence="1">
    <location>
        <begin position="87"/>
        <end position="98"/>
    </location>
</feature>
<dbReference type="AlphaFoldDB" id="A0A0P1BN88"/>
<protein>
    <submittedName>
        <fullName evidence="2">Uncharacterized protein</fullName>
    </submittedName>
</protein>
<evidence type="ECO:0000313" key="3">
    <source>
        <dbReference type="Proteomes" id="UP000054845"/>
    </source>
</evidence>
<accession>A0A0P1BN88</accession>
<evidence type="ECO:0000313" key="2">
    <source>
        <dbReference type="EMBL" id="CEH17795.1"/>
    </source>
</evidence>
<dbReference type="EMBL" id="CCYA01000265">
    <property type="protein sequence ID" value="CEH17795.1"/>
    <property type="molecule type" value="Genomic_DNA"/>
</dbReference>
<organism evidence="2 3">
    <name type="scientific">Ceraceosorus bombacis</name>
    <dbReference type="NCBI Taxonomy" id="401625"/>
    <lineage>
        <taxon>Eukaryota</taxon>
        <taxon>Fungi</taxon>
        <taxon>Dikarya</taxon>
        <taxon>Basidiomycota</taxon>
        <taxon>Ustilaginomycotina</taxon>
        <taxon>Exobasidiomycetes</taxon>
        <taxon>Ceraceosorales</taxon>
        <taxon>Ceraceosoraceae</taxon>
        <taxon>Ceraceosorus</taxon>
    </lineage>
</organism>
<dbReference type="Proteomes" id="UP000054845">
    <property type="component" value="Unassembled WGS sequence"/>
</dbReference>
<keyword evidence="3" id="KW-1185">Reference proteome</keyword>